<evidence type="ECO:0000313" key="1">
    <source>
        <dbReference type="EMBL" id="ABA56049.1"/>
    </source>
</evidence>
<evidence type="ECO:0000313" key="2">
    <source>
        <dbReference type="Proteomes" id="UP000009045"/>
    </source>
</evidence>
<reference evidence="1 2" key="1">
    <citation type="journal article" date="2006" name="Appl. Environ. Microbiol.">
        <title>Sequence analysis of the 144-kilobase accessory plasmid pSmeSM11a, isolated from a dominant Sinorhizobium meliloti strain identified during a long-term field release experiment.</title>
        <authorList>
            <person name="Stiens M."/>
            <person name="Schneiker S."/>
            <person name="Keller M."/>
            <person name="Kuhn S."/>
            <person name="Puhler A."/>
            <person name="Schluter A."/>
        </authorList>
    </citation>
    <scope>NUCLEOTIDE SEQUENCE [LARGE SCALE GENOMIC DNA]</scope>
    <source>
        <strain evidence="2">SM11</strain>
        <plasmid evidence="1 2">pSmeSM11a</plasmid>
    </source>
</reference>
<organism evidence="1 2">
    <name type="scientific">Sinorhizobium meliloti (strain SM11)</name>
    <dbReference type="NCBI Taxonomy" id="707241"/>
    <lineage>
        <taxon>Bacteria</taxon>
        <taxon>Pseudomonadati</taxon>
        <taxon>Pseudomonadota</taxon>
        <taxon>Alphaproteobacteria</taxon>
        <taxon>Hyphomicrobiales</taxon>
        <taxon>Rhizobiaceae</taxon>
        <taxon>Sinorhizobium/Ensifer group</taxon>
        <taxon>Sinorhizobium</taxon>
    </lineage>
</organism>
<dbReference type="EMBL" id="DQ145546">
    <property type="protein sequence ID" value="ABA56049.1"/>
    <property type="molecule type" value="Genomic_DNA"/>
</dbReference>
<name>Q1WLF1_SINMM</name>
<keyword evidence="1" id="KW-0614">Plasmid</keyword>
<accession>Q1WLF1</accession>
<proteinExistence type="predicted"/>
<geneLocation type="plasmid" evidence="1 2">
    <name>pSmeSM11a</name>
</geneLocation>
<dbReference type="Proteomes" id="UP000009045">
    <property type="component" value="Plasmid pSmeSM11a"/>
</dbReference>
<protein>
    <submittedName>
        <fullName evidence="1">Hypothetical transposase</fullName>
    </submittedName>
</protein>
<reference evidence="2" key="2">
    <citation type="journal article" date="2011" name="J. Biotechnol.">
        <title>The complete genome sequence of the dominant Sinorhizobium meliloti field isolate SM11 extends the S. meliloti pan-genome.</title>
        <authorList>
            <person name="Schneiker-Bekel S."/>
            <person name="Wibberg D."/>
            <person name="Bekel T."/>
            <person name="Blom J."/>
            <person name="Linke B."/>
            <person name="Neuweger H."/>
            <person name="Stiens M."/>
            <person name="Vorholter F.J."/>
            <person name="Weidner S."/>
            <person name="Goesmann A."/>
            <person name="Puhler A."/>
            <person name="Schluter A."/>
        </authorList>
    </citation>
    <scope>NUCLEOTIDE SEQUENCE [LARGE SCALE GENOMIC DNA]</scope>
    <source>
        <strain evidence="2">SM11</strain>
        <plasmid evidence="2">pSmeSM11a</plasmid>
    </source>
</reference>
<dbReference type="AlphaFoldDB" id="Q1WLF1"/>
<sequence>MLGHSAGGRPGERLMRRLGMPVSDDTILRQLKRDAARAHRDATIRVVGIDDWS</sequence>